<dbReference type="EMBL" id="KV454011">
    <property type="protein sequence ID" value="ODV98347.1"/>
    <property type="molecule type" value="Genomic_DNA"/>
</dbReference>
<proteinExistence type="predicted"/>
<dbReference type="InterPro" id="IPR057567">
    <property type="entry name" value="TPR_TTI1_C"/>
</dbReference>
<sequence>MTNEDDRLVFRSIKPYCIALSQVAFLPPEVFEKTPSNRITNLLNDLFIHLSDIIREVDLQNKERAVELSPNLADYVFVPIAQLLKQPNLKDRQLELVLKIINILIERCWFGQGKLSKSLLQQLLPLIIFLIDSSKNDKVEVSNELRLAGLNCISSLLNSLLLQDFEFFTKKNLQLLANMITLLLDFTLIQNNVLLQTKSLEILSILYFQVINDGEILSYILPGNVSTMVKLIAQKNGLKTHYSVLILVLNLLGDLLSLVFNDKQLGVIDTKSEISSINDVVKLATEITTRQKEHELNPMDLIETNTRIVIPENTDIGKQQQQQHHRTNSWLKASKSQIKLSFPIFASLKNHNRAEVRLSLLNFLEKIIKNCSKSLDNCLPIVIDILSFLNNEESLKQKVEIILMENKELVEFFIKKLDSKIDLLPAVISSPNQEKISIEIESLKFFLYNLPTNNNNNFLIEKLCESLNQSLTNYFKFQINSKNFTQKNAKTLVDITSSSIGTDFALVSSNYDNPEKNEIESDLSIFENFYGSDVENSLINLFKEIGRKPEFSNFIVNHLLSMHNENVSSNVDDITVLLERSVSLWIVNGIIQGFIESSNLVQNEDVISEFLIIEDGSGDQSSNTQDFRNTTFKVLEYANELLDQTSASHHDLVISLIQSISLDSIALSSSVLKEEFKTELIDYLYPVIDSLASRNDKIRLHAQNAALVIAKNCYDSSMYHLIQENCDYLIDSLSIKLTSDFITPRTSNVLLVLVKIGGIDLITQLTDIINNMFSLIDLYHGYSSICEGFFVVFDCIAEEIERSLLQNYDIEKLERENTTTFKKPWGLSSVDGIIDLFDDSKRKLEINLDDKEIPLVKNPGVPFGEAVDSDDDDEVEDDEEESAVMEAGGNKEESQKWDSPVPKFLYFLVQKILLYGDRLMLSSDSMFLKQRILMNFQKILKILATSPDNFYPILSDLWPIILHLCNDDEVRIISPSMETASLMFKYGGEFMNKRFTELWYSINKDNKIFKKYSKLISYHNRSEEKKNSTAVLIQESLSYNADFKCYKQIIEVLILGLNKYNDFLPSDVISSIINCSILLYDDVDQYGKNIDIAWWIKFKHAQSNQEKLQVIGRDVPEQIQINNGMSSFQFYSPEL</sequence>
<keyword evidence="5" id="KW-1185">Reference proteome</keyword>
<dbReference type="InterPro" id="IPR016441">
    <property type="entry name" value="Tti1"/>
</dbReference>
<dbReference type="InterPro" id="IPR049362">
    <property type="entry name" value="TTI1_rpt"/>
</dbReference>
<evidence type="ECO:0000259" key="2">
    <source>
        <dbReference type="Pfam" id="PF24173"/>
    </source>
</evidence>
<name>A0A1E4U2Y0_PACTA</name>
<dbReference type="InterPro" id="IPR057566">
    <property type="entry name" value="TPR_TTI1_N"/>
</dbReference>
<gene>
    <name evidence="4" type="ORF">PACTADRAFT_829</name>
</gene>
<evidence type="ECO:0000313" key="4">
    <source>
        <dbReference type="EMBL" id="ODV98347.1"/>
    </source>
</evidence>
<dbReference type="GO" id="GO:0005737">
    <property type="term" value="C:cytoplasm"/>
    <property type="evidence" value="ECO:0007669"/>
    <property type="project" value="TreeGrafter"/>
</dbReference>
<evidence type="ECO:0008006" key="6">
    <source>
        <dbReference type="Google" id="ProtNLM"/>
    </source>
</evidence>
<dbReference type="Pfam" id="PF21547">
    <property type="entry name" value="TTI1"/>
    <property type="match status" value="1"/>
</dbReference>
<feature type="domain" description="TTI1 C-terminal TPR" evidence="3">
    <location>
        <begin position="871"/>
        <end position="997"/>
    </location>
</feature>
<dbReference type="OrthoDB" id="6781668at2759"/>
<organism evidence="4 5">
    <name type="scientific">Pachysolen tannophilus NRRL Y-2460</name>
    <dbReference type="NCBI Taxonomy" id="669874"/>
    <lineage>
        <taxon>Eukaryota</taxon>
        <taxon>Fungi</taxon>
        <taxon>Dikarya</taxon>
        <taxon>Ascomycota</taxon>
        <taxon>Saccharomycotina</taxon>
        <taxon>Pichiomycetes</taxon>
        <taxon>Pachysolenaceae</taxon>
        <taxon>Pachysolen</taxon>
    </lineage>
</organism>
<feature type="region of interest" description="Disordered" evidence="1">
    <location>
        <begin position="860"/>
        <end position="895"/>
    </location>
</feature>
<dbReference type="Pfam" id="PF24181">
    <property type="entry name" value="TPR_TTI1_C"/>
    <property type="match status" value="1"/>
</dbReference>
<dbReference type="InterPro" id="IPR052587">
    <property type="entry name" value="TELO2-interacting_protein_1"/>
</dbReference>
<dbReference type="Pfam" id="PF24173">
    <property type="entry name" value="TPR_TTI1_N"/>
    <property type="match status" value="1"/>
</dbReference>
<reference evidence="5" key="1">
    <citation type="submission" date="2016-05" db="EMBL/GenBank/DDBJ databases">
        <title>Comparative genomics of biotechnologically important yeasts.</title>
        <authorList>
            <consortium name="DOE Joint Genome Institute"/>
            <person name="Riley R."/>
            <person name="Haridas S."/>
            <person name="Wolfe K.H."/>
            <person name="Lopes M.R."/>
            <person name="Hittinger C.T."/>
            <person name="Goker M."/>
            <person name="Salamov A."/>
            <person name="Wisecaver J."/>
            <person name="Long T.M."/>
            <person name="Aerts A.L."/>
            <person name="Barry K."/>
            <person name="Choi C."/>
            <person name="Clum A."/>
            <person name="Coughlan A.Y."/>
            <person name="Deshpande S."/>
            <person name="Douglass A.P."/>
            <person name="Hanson S.J."/>
            <person name="Klenk H.-P."/>
            <person name="Labutti K."/>
            <person name="Lapidus A."/>
            <person name="Lindquist E."/>
            <person name="Lipzen A."/>
            <person name="Meier-Kolthoff J.P."/>
            <person name="Ohm R.A."/>
            <person name="Otillar R.P."/>
            <person name="Pangilinan J."/>
            <person name="Peng Y."/>
            <person name="Rokas A."/>
            <person name="Rosa C.A."/>
            <person name="Scheuner C."/>
            <person name="Sibirny A.A."/>
            <person name="Slot J.C."/>
            <person name="Stielow J.B."/>
            <person name="Sun H."/>
            <person name="Kurtzman C.P."/>
            <person name="Blackwell M."/>
            <person name="Grigoriev I.V."/>
            <person name="Jeffries T.W."/>
        </authorList>
    </citation>
    <scope>NUCLEOTIDE SEQUENCE [LARGE SCALE GENOMIC DNA]</scope>
    <source>
        <strain evidence="5">NRRL Y-2460</strain>
    </source>
</reference>
<dbReference type="AlphaFoldDB" id="A0A1E4U2Y0"/>
<protein>
    <recommendedName>
        <fullName evidence="6">TEL2-interacting protein 1</fullName>
    </recommendedName>
</protein>
<feature type="domain" description="TTI1 N-terminal TPR" evidence="2">
    <location>
        <begin position="10"/>
        <end position="391"/>
    </location>
</feature>
<dbReference type="PANTHER" id="PTHR18460">
    <property type="entry name" value="TEL2 INTERACTING PROTEIN 1 TTI1 FAMILY MEMBER"/>
    <property type="match status" value="1"/>
</dbReference>
<accession>A0A1E4U2Y0</accession>
<dbReference type="STRING" id="669874.A0A1E4U2Y0"/>
<feature type="compositionally biased region" description="Acidic residues" evidence="1">
    <location>
        <begin position="867"/>
        <end position="883"/>
    </location>
</feature>
<evidence type="ECO:0000256" key="1">
    <source>
        <dbReference type="SAM" id="MobiDB-lite"/>
    </source>
</evidence>
<evidence type="ECO:0000259" key="3">
    <source>
        <dbReference type="Pfam" id="PF24181"/>
    </source>
</evidence>
<dbReference type="PIRSF" id="PIRSF005250">
    <property type="entry name" value="UCP005250"/>
    <property type="match status" value="1"/>
</dbReference>
<dbReference type="Proteomes" id="UP000094236">
    <property type="component" value="Unassembled WGS sequence"/>
</dbReference>
<evidence type="ECO:0000313" key="5">
    <source>
        <dbReference type="Proteomes" id="UP000094236"/>
    </source>
</evidence>
<dbReference type="PANTHER" id="PTHR18460:SF3">
    <property type="entry name" value="TELO2-INTERACTING PROTEIN 1 HOMOLOG"/>
    <property type="match status" value="1"/>
</dbReference>